<feature type="transmembrane region" description="Helical" evidence="6">
    <location>
        <begin position="44"/>
        <end position="62"/>
    </location>
</feature>
<feature type="transmembrane region" description="Helical" evidence="6">
    <location>
        <begin position="157"/>
        <end position="175"/>
    </location>
</feature>
<accession>A0A098QUL3</accession>
<dbReference type="Pfam" id="PF12679">
    <property type="entry name" value="ABC2_membrane_2"/>
    <property type="match status" value="1"/>
</dbReference>
<keyword evidence="2" id="KW-1003">Cell membrane</keyword>
<gene>
    <name evidence="7" type="ORF">DC28_11230</name>
</gene>
<keyword evidence="8" id="KW-1185">Reference proteome</keyword>
<dbReference type="GO" id="GO:0140359">
    <property type="term" value="F:ABC-type transporter activity"/>
    <property type="evidence" value="ECO:0007669"/>
    <property type="project" value="InterPro"/>
</dbReference>
<dbReference type="PANTHER" id="PTHR30294:SF29">
    <property type="entry name" value="MULTIDRUG ABC TRANSPORTER PERMEASE YBHS-RELATED"/>
    <property type="match status" value="1"/>
</dbReference>
<feature type="transmembrane region" description="Helical" evidence="6">
    <location>
        <begin position="14"/>
        <end position="32"/>
    </location>
</feature>
<dbReference type="PANTHER" id="PTHR30294">
    <property type="entry name" value="MEMBRANE COMPONENT OF ABC TRANSPORTER YHHJ-RELATED"/>
    <property type="match status" value="1"/>
</dbReference>
<evidence type="ECO:0000313" key="8">
    <source>
        <dbReference type="Proteomes" id="UP000029692"/>
    </source>
</evidence>
<dbReference type="GO" id="GO:0005886">
    <property type="term" value="C:plasma membrane"/>
    <property type="evidence" value="ECO:0007669"/>
    <property type="project" value="UniProtKB-SubCell"/>
</dbReference>
<dbReference type="AlphaFoldDB" id="A0A098QUL3"/>
<keyword evidence="4 6" id="KW-1133">Transmembrane helix</keyword>
<dbReference type="EMBL" id="JNUP01000066">
    <property type="protein sequence ID" value="KGE71374.1"/>
    <property type="molecule type" value="Genomic_DNA"/>
</dbReference>
<evidence type="ECO:0000256" key="2">
    <source>
        <dbReference type="ARBA" id="ARBA00022475"/>
    </source>
</evidence>
<feature type="transmembrane region" description="Helical" evidence="6">
    <location>
        <begin position="211"/>
        <end position="229"/>
    </location>
</feature>
<evidence type="ECO:0000313" key="7">
    <source>
        <dbReference type="EMBL" id="KGE71374.1"/>
    </source>
</evidence>
<proteinExistence type="predicted"/>
<name>A0A098QUL3_9SPIO</name>
<dbReference type="Proteomes" id="UP000029692">
    <property type="component" value="Unassembled WGS sequence"/>
</dbReference>
<sequence length="234" mass="26179">MVHRELRSGFNSPIAYIVALFFLLFTSVWFFTIQDFFARDTASLRSYFSIFPFVFIVLIPSLTMRSWAEETRQGTLELMVTLPAREWDLVLGKFIANLILLAIILVGTLPTVAAVLPFGDFDPGPIVSQYVGIFLLGAAGLALGQSISLFTRNQVSAFISTAGVLLLVTIAEGFVRGSAAPLFFQRIMAALSLGFHFEDFAKGIIDSQDLFFFLGVIWLFLFINARTLLLRKWR</sequence>
<dbReference type="STRING" id="1480694.DC28_11230"/>
<dbReference type="eggNOG" id="COG1277">
    <property type="taxonomic scope" value="Bacteria"/>
</dbReference>
<protein>
    <recommendedName>
        <fullName evidence="9">ABC transporter permease</fullName>
    </recommendedName>
</protein>
<comment type="caution">
    <text evidence="7">The sequence shown here is derived from an EMBL/GenBank/DDBJ whole genome shotgun (WGS) entry which is preliminary data.</text>
</comment>
<feature type="transmembrane region" description="Helical" evidence="6">
    <location>
        <begin position="94"/>
        <end position="118"/>
    </location>
</feature>
<evidence type="ECO:0000256" key="1">
    <source>
        <dbReference type="ARBA" id="ARBA00004651"/>
    </source>
</evidence>
<evidence type="ECO:0000256" key="5">
    <source>
        <dbReference type="ARBA" id="ARBA00023136"/>
    </source>
</evidence>
<evidence type="ECO:0008006" key="9">
    <source>
        <dbReference type="Google" id="ProtNLM"/>
    </source>
</evidence>
<comment type="subcellular location">
    <subcellularLocation>
        <location evidence="1">Cell membrane</location>
        <topology evidence="1">Multi-pass membrane protein</topology>
    </subcellularLocation>
</comment>
<reference evidence="7 8" key="1">
    <citation type="submission" date="2014-05" db="EMBL/GenBank/DDBJ databases">
        <title>De novo Genome Sequence of Spirocheata sp.</title>
        <authorList>
            <person name="Shivani Y."/>
            <person name="Subhash Y."/>
            <person name="Tushar L."/>
            <person name="Sasikala C."/>
            <person name="Ramana C.V."/>
        </authorList>
    </citation>
    <scope>NUCLEOTIDE SEQUENCE [LARGE SCALE GENOMIC DNA]</scope>
    <source>
        <strain evidence="7 8">JC230</strain>
    </source>
</reference>
<evidence type="ECO:0000256" key="4">
    <source>
        <dbReference type="ARBA" id="ARBA00022989"/>
    </source>
</evidence>
<feature type="transmembrane region" description="Helical" evidence="6">
    <location>
        <begin position="130"/>
        <end position="151"/>
    </location>
</feature>
<evidence type="ECO:0000256" key="6">
    <source>
        <dbReference type="SAM" id="Phobius"/>
    </source>
</evidence>
<dbReference type="InterPro" id="IPR051449">
    <property type="entry name" value="ABC-2_transporter_component"/>
</dbReference>
<organism evidence="7 8">
    <name type="scientific">Spirochaeta lutea</name>
    <dbReference type="NCBI Taxonomy" id="1480694"/>
    <lineage>
        <taxon>Bacteria</taxon>
        <taxon>Pseudomonadati</taxon>
        <taxon>Spirochaetota</taxon>
        <taxon>Spirochaetia</taxon>
        <taxon>Spirochaetales</taxon>
        <taxon>Spirochaetaceae</taxon>
        <taxon>Spirochaeta</taxon>
    </lineage>
</organism>
<keyword evidence="5 6" id="KW-0472">Membrane</keyword>
<keyword evidence="3 6" id="KW-0812">Transmembrane</keyword>
<evidence type="ECO:0000256" key="3">
    <source>
        <dbReference type="ARBA" id="ARBA00022692"/>
    </source>
</evidence>